<sequence length="110" mass="11579">MLRPSSGSTTSRARGRRQFDATGAGAPMQPSAAGSSLTIIGRCIRRSSTGESLERMQRMETRMEVYQAQMCAAGIDFAGGSGPSSGRRTSSLSAAPTQGHGTDDDNYMDL</sequence>
<reference evidence="2 3" key="1">
    <citation type="submission" date="2019-01" db="EMBL/GenBank/DDBJ databases">
        <title>Sequencing of cultivated peanut Arachis hypogaea provides insights into genome evolution and oil improvement.</title>
        <authorList>
            <person name="Chen X."/>
        </authorList>
    </citation>
    <scope>NUCLEOTIDE SEQUENCE [LARGE SCALE GENOMIC DNA]</scope>
    <source>
        <strain evidence="3">cv. Fuhuasheng</strain>
        <tissue evidence="2">Leaves</tissue>
    </source>
</reference>
<evidence type="ECO:0000313" key="2">
    <source>
        <dbReference type="EMBL" id="RYR17734.1"/>
    </source>
</evidence>
<dbReference type="EMBL" id="SDMP01000013">
    <property type="protein sequence ID" value="RYR17734.1"/>
    <property type="molecule type" value="Genomic_DNA"/>
</dbReference>
<feature type="compositionally biased region" description="Low complexity" evidence="1">
    <location>
        <begin position="1"/>
        <end position="12"/>
    </location>
</feature>
<accession>A0A444ZUK7</accession>
<evidence type="ECO:0000313" key="3">
    <source>
        <dbReference type="Proteomes" id="UP000289738"/>
    </source>
</evidence>
<name>A0A444ZUK7_ARAHY</name>
<comment type="caution">
    <text evidence="2">The sequence shown here is derived from an EMBL/GenBank/DDBJ whole genome shotgun (WGS) entry which is preliminary data.</text>
</comment>
<protein>
    <submittedName>
        <fullName evidence="2">Uncharacterized protein</fullName>
    </submittedName>
</protein>
<keyword evidence="3" id="KW-1185">Reference proteome</keyword>
<dbReference type="Proteomes" id="UP000289738">
    <property type="component" value="Chromosome B03"/>
</dbReference>
<feature type="region of interest" description="Disordered" evidence="1">
    <location>
        <begin position="1"/>
        <end position="40"/>
    </location>
</feature>
<organism evidence="2 3">
    <name type="scientific">Arachis hypogaea</name>
    <name type="common">Peanut</name>
    <dbReference type="NCBI Taxonomy" id="3818"/>
    <lineage>
        <taxon>Eukaryota</taxon>
        <taxon>Viridiplantae</taxon>
        <taxon>Streptophyta</taxon>
        <taxon>Embryophyta</taxon>
        <taxon>Tracheophyta</taxon>
        <taxon>Spermatophyta</taxon>
        <taxon>Magnoliopsida</taxon>
        <taxon>eudicotyledons</taxon>
        <taxon>Gunneridae</taxon>
        <taxon>Pentapetalae</taxon>
        <taxon>rosids</taxon>
        <taxon>fabids</taxon>
        <taxon>Fabales</taxon>
        <taxon>Fabaceae</taxon>
        <taxon>Papilionoideae</taxon>
        <taxon>50 kb inversion clade</taxon>
        <taxon>dalbergioids sensu lato</taxon>
        <taxon>Dalbergieae</taxon>
        <taxon>Pterocarpus clade</taxon>
        <taxon>Arachis</taxon>
    </lineage>
</organism>
<gene>
    <name evidence="2" type="ORF">Ahy_B03g062425</name>
</gene>
<feature type="region of interest" description="Disordered" evidence="1">
    <location>
        <begin position="77"/>
        <end position="110"/>
    </location>
</feature>
<proteinExistence type="predicted"/>
<dbReference type="AlphaFoldDB" id="A0A444ZUK7"/>
<feature type="compositionally biased region" description="Low complexity" evidence="1">
    <location>
        <begin position="84"/>
        <end position="93"/>
    </location>
</feature>
<evidence type="ECO:0000256" key="1">
    <source>
        <dbReference type="SAM" id="MobiDB-lite"/>
    </source>
</evidence>